<evidence type="ECO:0000313" key="2">
    <source>
        <dbReference type="EMBL" id="MBA0800370.1"/>
    </source>
</evidence>
<gene>
    <name evidence="2" type="ORF">Gohar_010805</name>
</gene>
<feature type="compositionally biased region" description="Low complexity" evidence="1">
    <location>
        <begin position="1"/>
        <end position="12"/>
    </location>
</feature>
<feature type="compositionally biased region" description="Pro residues" evidence="1">
    <location>
        <begin position="13"/>
        <end position="24"/>
    </location>
</feature>
<feature type="region of interest" description="Disordered" evidence="1">
    <location>
        <begin position="1"/>
        <end position="24"/>
    </location>
</feature>
<sequence>MGIHPQQSFLSPFPQPHNQPPRPPYLFYLQHSRPLETRLFHGYSSNELYTLND</sequence>
<evidence type="ECO:0000256" key="1">
    <source>
        <dbReference type="SAM" id="MobiDB-lite"/>
    </source>
</evidence>
<evidence type="ECO:0000313" key="3">
    <source>
        <dbReference type="Proteomes" id="UP000593560"/>
    </source>
</evidence>
<comment type="caution">
    <text evidence="2">The sequence shown here is derived from an EMBL/GenBank/DDBJ whole genome shotgun (WGS) entry which is preliminary data.</text>
</comment>
<name>A0A7J9GS61_9ROSI</name>
<accession>A0A7J9GS61</accession>
<dbReference type="EMBL" id="JABFAD010000006">
    <property type="protein sequence ID" value="MBA0800370.1"/>
    <property type="molecule type" value="Genomic_DNA"/>
</dbReference>
<protein>
    <submittedName>
        <fullName evidence="2">Uncharacterized protein</fullName>
    </submittedName>
</protein>
<keyword evidence="3" id="KW-1185">Reference proteome</keyword>
<dbReference type="Proteomes" id="UP000593560">
    <property type="component" value="Unassembled WGS sequence"/>
</dbReference>
<reference evidence="2 3" key="1">
    <citation type="journal article" date="2019" name="Genome Biol. Evol.">
        <title>Insights into the evolution of the New World diploid cottons (Gossypium, subgenus Houzingenia) based on genome sequencing.</title>
        <authorList>
            <person name="Grover C.E."/>
            <person name="Arick M.A. 2nd"/>
            <person name="Thrash A."/>
            <person name="Conover J.L."/>
            <person name="Sanders W.S."/>
            <person name="Peterson D.G."/>
            <person name="Frelichowski J.E."/>
            <person name="Scheffler J.A."/>
            <person name="Scheffler B.E."/>
            <person name="Wendel J.F."/>
        </authorList>
    </citation>
    <scope>NUCLEOTIDE SEQUENCE [LARGE SCALE GENOMIC DNA]</scope>
    <source>
        <strain evidence="2">0</strain>
        <tissue evidence="2">Leaf</tissue>
    </source>
</reference>
<proteinExistence type="predicted"/>
<dbReference type="AlphaFoldDB" id="A0A7J9GS61"/>
<organism evidence="2 3">
    <name type="scientific">Gossypium harknessii</name>
    <dbReference type="NCBI Taxonomy" id="34285"/>
    <lineage>
        <taxon>Eukaryota</taxon>
        <taxon>Viridiplantae</taxon>
        <taxon>Streptophyta</taxon>
        <taxon>Embryophyta</taxon>
        <taxon>Tracheophyta</taxon>
        <taxon>Spermatophyta</taxon>
        <taxon>Magnoliopsida</taxon>
        <taxon>eudicotyledons</taxon>
        <taxon>Gunneridae</taxon>
        <taxon>Pentapetalae</taxon>
        <taxon>rosids</taxon>
        <taxon>malvids</taxon>
        <taxon>Malvales</taxon>
        <taxon>Malvaceae</taxon>
        <taxon>Malvoideae</taxon>
        <taxon>Gossypium</taxon>
    </lineage>
</organism>